<keyword evidence="2" id="KW-1185">Reference proteome</keyword>
<accession>A0A7J7JUI6</accession>
<evidence type="ECO:0000313" key="1">
    <source>
        <dbReference type="EMBL" id="KAF6029038.1"/>
    </source>
</evidence>
<sequence>MSLDGKSSSLCSIDYVYRDEESAESFYNYFKLCTSDPEKNVLNNPNIKIKKKKEKKKSVKHQVFSLPTKSAISKPCQFTHVTKLKQSEEGILALAMIPTEEEGSEDGTSN</sequence>
<organism evidence="1 2">
    <name type="scientific">Bugula neritina</name>
    <name type="common">Brown bryozoan</name>
    <name type="synonym">Sertularia neritina</name>
    <dbReference type="NCBI Taxonomy" id="10212"/>
    <lineage>
        <taxon>Eukaryota</taxon>
        <taxon>Metazoa</taxon>
        <taxon>Spiralia</taxon>
        <taxon>Lophotrochozoa</taxon>
        <taxon>Bryozoa</taxon>
        <taxon>Gymnolaemata</taxon>
        <taxon>Cheilostomatida</taxon>
        <taxon>Flustrina</taxon>
        <taxon>Buguloidea</taxon>
        <taxon>Bugulidae</taxon>
        <taxon>Bugula</taxon>
    </lineage>
</organism>
<reference evidence="1" key="1">
    <citation type="submission" date="2020-06" db="EMBL/GenBank/DDBJ databases">
        <title>Draft genome of Bugula neritina, a colonial animal packing powerful symbionts and potential medicines.</title>
        <authorList>
            <person name="Rayko M."/>
        </authorList>
    </citation>
    <scope>NUCLEOTIDE SEQUENCE [LARGE SCALE GENOMIC DNA]</scope>
    <source>
        <strain evidence="1">Kwan_BN1</strain>
    </source>
</reference>
<dbReference type="AlphaFoldDB" id="A0A7J7JUI6"/>
<dbReference type="Proteomes" id="UP000593567">
    <property type="component" value="Unassembled WGS sequence"/>
</dbReference>
<gene>
    <name evidence="1" type="ORF">EB796_012648</name>
</gene>
<proteinExistence type="predicted"/>
<comment type="caution">
    <text evidence="1">The sequence shown here is derived from an EMBL/GenBank/DDBJ whole genome shotgun (WGS) entry which is preliminary data.</text>
</comment>
<name>A0A7J7JUI6_BUGNE</name>
<dbReference type="EMBL" id="VXIV02001860">
    <property type="protein sequence ID" value="KAF6029038.1"/>
    <property type="molecule type" value="Genomic_DNA"/>
</dbReference>
<evidence type="ECO:0000313" key="2">
    <source>
        <dbReference type="Proteomes" id="UP000593567"/>
    </source>
</evidence>
<protein>
    <submittedName>
        <fullName evidence="1">Uncharacterized protein</fullName>
    </submittedName>
</protein>